<sequence>MPESACEHPVTWGVRRYTADPSEGLPSHPVCRHEHTDPVRGLQVPDGGFLTQPEESDGAGEVVVPCRAVGH</sequence>
<organism evidence="2 3">
    <name type="scientific">Pleurodeles waltl</name>
    <name type="common">Iberian ribbed newt</name>
    <dbReference type="NCBI Taxonomy" id="8319"/>
    <lineage>
        <taxon>Eukaryota</taxon>
        <taxon>Metazoa</taxon>
        <taxon>Chordata</taxon>
        <taxon>Craniata</taxon>
        <taxon>Vertebrata</taxon>
        <taxon>Euteleostomi</taxon>
        <taxon>Amphibia</taxon>
        <taxon>Batrachia</taxon>
        <taxon>Caudata</taxon>
        <taxon>Salamandroidea</taxon>
        <taxon>Salamandridae</taxon>
        <taxon>Pleurodelinae</taxon>
        <taxon>Pleurodeles</taxon>
    </lineage>
</organism>
<keyword evidence="3" id="KW-1185">Reference proteome</keyword>
<protein>
    <submittedName>
        <fullName evidence="2">Uncharacterized protein</fullName>
    </submittedName>
</protein>
<dbReference type="EMBL" id="JANPWB010000001">
    <property type="protein sequence ID" value="KAJ1215851.1"/>
    <property type="molecule type" value="Genomic_DNA"/>
</dbReference>
<proteinExistence type="predicted"/>
<gene>
    <name evidence="2" type="ORF">NDU88_003458</name>
</gene>
<evidence type="ECO:0000313" key="2">
    <source>
        <dbReference type="EMBL" id="KAJ1215851.1"/>
    </source>
</evidence>
<dbReference type="AlphaFoldDB" id="A0AAV7WT39"/>
<accession>A0AAV7WT39</accession>
<feature type="region of interest" description="Disordered" evidence="1">
    <location>
        <begin position="52"/>
        <end position="71"/>
    </location>
</feature>
<evidence type="ECO:0000256" key="1">
    <source>
        <dbReference type="SAM" id="MobiDB-lite"/>
    </source>
</evidence>
<dbReference type="Proteomes" id="UP001066276">
    <property type="component" value="Chromosome 1_1"/>
</dbReference>
<evidence type="ECO:0000313" key="3">
    <source>
        <dbReference type="Proteomes" id="UP001066276"/>
    </source>
</evidence>
<reference evidence="2" key="1">
    <citation type="journal article" date="2022" name="bioRxiv">
        <title>Sequencing and chromosome-scale assembly of the giantPleurodeles waltlgenome.</title>
        <authorList>
            <person name="Brown T."/>
            <person name="Elewa A."/>
            <person name="Iarovenko S."/>
            <person name="Subramanian E."/>
            <person name="Araus A.J."/>
            <person name="Petzold A."/>
            <person name="Susuki M."/>
            <person name="Suzuki K.-i.T."/>
            <person name="Hayashi T."/>
            <person name="Toyoda A."/>
            <person name="Oliveira C."/>
            <person name="Osipova E."/>
            <person name="Leigh N.D."/>
            <person name="Simon A."/>
            <person name="Yun M.H."/>
        </authorList>
    </citation>
    <scope>NUCLEOTIDE SEQUENCE</scope>
    <source>
        <strain evidence="2">20211129_DDA</strain>
        <tissue evidence="2">Liver</tissue>
    </source>
</reference>
<name>A0AAV7WT39_PLEWA</name>
<comment type="caution">
    <text evidence="2">The sequence shown here is derived from an EMBL/GenBank/DDBJ whole genome shotgun (WGS) entry which is preliminary data.</text>
</comment>